<feature type="region of interest" description="Disordered" evidence="1">
    <location>
        <begin position="147"/>
        <end position="177"/>
    </location>
</feature>
<comment type="caution">
    <text evidence="3">The sequence shown here is derived from an EMBL/GenBank/DDBJ whole genome shotgun (WGS) entry which is preliminary data.</text>
</comment>
<evidence type="ECO:0000313" key="3">
    <source>
        <dbReference type="EMBL" id="KAH7029789.1"/>
    </source>
</evidence>
<accession>A0A9P8Y3E5</accession>
<dbReference type="GeneID" id="70190594"/>
<keyword evidence="2" id="KW-0472">Membrane</keyword>
<gene>
    <name evidence="3" type="ORF">B0I36DRAFT_385156</name>
</gene>
<evidence type="ECO:0000313" key="4">
    <source>
        <dbReference type="Proteomes" id="UP000756346"/>
    </source>
</evidence>
<dbReference type="OrthoDB" id="4659572at2759"/>
<proteinExistence type="predicted"/>
<evidence type="ECO:0000256" key="1">
    <source>
        <dbReference type="SAM" id="MobiDB-lite"/>
    </source>
</evidence>
<evidence type="ECO:0008006" key="5">
    <source>
        <dbReference type="Google" id="ProtNLM"/>
    </source>
</evidence>
<keyword evidence="4" id="KW-1185">Reference proteome</keyword>
<feature type="region of interest" description="Disordered" evidence="1">
    <location>
        <begin position="1"/>
        <end position="29"/>
    </location>
</feature>
<evidence type="ECO:0000256" key="2">
    <source>
        <dbReference type="SAM" id="Phobius"/>
    </source>
</evidence>
<keyword evidence="2" id="KW-1133">Transmembrane helix</keyword>
<reference evidence="3" key="1">
    <citation type="journal article" date="2021" name="Nat. Commun.">
        <title>Genetic determinants of endophytism in the Arabidopsis root mycobiome.</title>
        <authorList>
            <person name="Mesny F."/>
            <person name="Miyauchi S."/>
            <person name="Thiergart T."/>
            <person name="Pickel B."/>
            <person name="Atanasova L."/>
            <person name="Karlsson M."/>
            <person name="Huettel B."/>
            <person name="Barry K.W."/>
            <person name="Haridas S."/>
            <person name="Chen C."/>
            <person name="Bauer D."/>
            <person name="Andreopoulos W."/>
            <person name="Pangilinan J."/>
            <person name="LaButti K."/>
            <person name="Riley R."/>
            <person name="Lipzen A."/>
            <person name="Clum A."/>
            <person name="Drula E."/>
            <person name="Henrissat B."/>
            <person name="Kohler A."/>
            <person name="Grigoriev I.V."/>
            <person name="Martin F.M."/>
            <person name="Hacquard S."/>
        </authorList>
    </citation>
    <scope>NUCLEOTIDE SEQUENCE</scope>
    <source>
        <strain evidence="3">MPI-CAGE-CH-0230</strain>
    </source>
</reference>
<protein>
    <recommendedName>
        <fullName evidence="5">Fucose-specific lectin</fullName>
    </recommendedName>
</protein>
<dbReference type="AlphaFoldDB" id="A0A9P8Y3E5"/>
<sequence length="535" mass="57165">MSGYQKVFNGQHNEPPPQPQYHGYSDLEMTTGGNSNWHVTEHLHPAPQVAFPDNAPPEVDTSNFAPEATYPPSAAGTPPYSYYKHGRQAELMPKEDANDRLEPIRGNNARTCGMPRRTFWIVLGVLFAMVAIGVGVGVGVSMANNSQRSGSAGSNAGGVPDPVDNTPAVDADPSAMSPNTKLAATNITDGYGFESRFLFWQVNSGAIRMGSYNSSIGEWVVTPISDDLKVDARDIAPGTAISVAGAYKTSTSFDIHLCWISSVQKVMCYLWRPVSTIPADLPGTWNRASLSGFYTAANGTSLATYSRFCSFCDSTPFVFWQAPELDGGGIQGTYHDGTEWKTIADVTETDSIPAKPGTPLFMLPVGISKALNSLNLYYISGSNIPTTVTNLPAIDAPTRWRRNTLDGGLASDRPSSIAAFSTQPQDDGRADANTKDDFAMVDAQVLIAGRDEGALDSAVRVQFYSGGRWNALSDPVADLAECAAKGVLAANPQGRVYCLVSGKDKNGQESAQVVEFQGGKDVGKFTRLGVVKTDT</sequence>
<dbReference type="SUPFAM" id="SSF89372">
    <property type="entry name" value="Fucose-specific lectin"/>
    <property type="match status" value="1"/>
</dbReference>
<dbReference type="Gene3D" id="2.120.10.70">
    <property type="entry name" value="Fucose-specific lectin"/>
    <property type="match status" value="1"/>
</dbReference>
<organism evidence="3 4">
    <name type="scientific">Microdochium trichocladiopsis</name>
    <dbReference type="NCBI Taxonomy" id="1682393"/>
    <lineage>
        <taxon>Eukaryota</taxon>
        <taxon>Fungi</taxon>
        <taxon>Dikarya</taxon>
        <taxon>Ascomycota</taxon>
        <taxon>Pezizomycotina</taxon>
        <taxon>Sordariomycetes</taxon>
        <taxon>Xylariomycetidae</taxon>
        <taxon>Xylariales</taxon>
        <taxon>Microdochiaceae</taxon>
        <taxon>Microdochium</taxon>
    </lineage>
</organism>
<dbReference type="Proteomes" id="UP000756346">
    <property type="component" value="Unassembled WGS sequence"/>
</dbReference>
<keyword evidence="2" id="KW-0812">Transmembrane</keyword>
<name>A0A9P8Y3E5_9PEZI</name>
<dbReference type="RefSeq" id="XP_046012077.1">
    <property type="nucleotide sequence ID" value="XM_046161048.1"/>
</dbReference>
<feature type="transmembrane region" description="Helical" evidence="2">
    <location>
        <begin position="119"/>
        <end position="142"/>
    </location>
</feature>
<dbReference type="EMBL" id="JAGTJQ010000006">
    <property type="protein sequence ID" value="KAH7029789.1"/>
    <property type="molecule type" value="Genomic_DNA"/>
</dbReference>